<feature type="non-terminal residue" evidence="1">
    <location>
        <position position="1"/>
    </location>
</feature>
<dbReference type="EMBL" id="UINC01216904">
    <property type="protein sequence ID" value="SVE43252.1"/>
    <property type="molecule type" value="Genomic_DNA"/>
</dbReference>
<dbReference type="AlphaFoldDB" id="A0A383DFJ1"/>
<accession>A0A383DFJ1</accession>
<name>A0A383DFJ1_9ZZZZ</name>
<gene>
    <name evidence="1" type="ORF">METZ01_LOCUS496106</name>
</gene>
<evidence type="ECO:0000313" key="1">
    <source>
        <dbReference type="EMBL" id="SVE43252.1"/>
    </source>
</evidence>
<proteinExistence type="predicted"/>
<reference evidence="1" key="1">
    <citation type="submission" date="2018-05" db="EMBL/GenBank/DDBJ databases">
        <authorList>
            <person name="Lanie J.A."/>
            <person name="Ng W.-L."/>
            <person name="Kazmierczak K.M."/>
            <person name="Andrzejewski T.M."/>
            <person name="Davidsen T.M."/>
            <person name="Wayne K.J."/>
            <person name="Tettelin H."/>
            <person name="Glass J.I."/>
            <person name="Rusch D."/>
            <person name="Podicherti R."/>
            <person name="Tsui H.-C.T."/>
            <person name="Winkler M.E."/>
        </authorList>
    </citation>
    <scope>NUCLEOTIDE SEQUENCE</scope>
</reference>
<protein>
    <submittedName>
        <fullName evidence="1">Uncharacterized protein</fullName>
    </submittedName>
</protein>
<sequence>VGLNKGFNNKNGFMLGKRTDQSWDRTVKKI</sequence>
<organism evidence="1">
    <name type="scientific">marine metagenome</name>
    <dbReference type="NCBI Taxonomy" id="408172"/>
    <lineage>
        <taxon>unclassified sequences</taxon>
        <taxon>metagenomes</taxon>
        <taxon>ecological metagenomes</taxon>
    </lineage>
</organism>